<dbReference type="InterPro" id="IPR029154">
    <property type="entry name" value="HIBADH-like_NADP-bd"/>
</dbReference>
<dbReference type="InterPro" id="IPR036291">
    <property type="entry name" value="NAD(P)-bd_dom_sf"/>
</dbReference>
<feature type="domain" description="3-hydroxyisobutyrate dehydrogenase-like NAD-binding" evidence="5">
    <location>
        <begin position="169"/>
        <end position="273"/>
    </location>
</feature>
<dbReference type="PANTHER" id="PTHR43060:SF15">
    <property type="entry name" value="3-HYDROXYISOBUTYRATE DEHYDROGENASE-LIKE 1, MITOCHONDRIAL-RELATED"/>
    <property type="match status" value="1"/>
</dbReference>
<reference evidence="6 7" key="1">
    <citation type="submission" date="2020-08" db="EMBL/GenBank/DDBJ databases">
        <title>Genomic Encyclopedia of Type Strains, Phase III (KMG-III): the genomes of soil and plant-associated and newly described type strains.</title>
        <authorList>
            <person name="Whitman W."/>
        </authorList>
    </citation>
    <scope>NUCLEOTIDE SEQUENCE [LARGE SCALE GENOMIC DNA]</scope>
    <source>
        <strain evidence="6 7">CECT 7744</strain>
    </source>
</reference>
<name>A0A7W5EXJ7_9GAMM</name>
<evidence type="ECO:0000259" key="5">
    <source>
        <dbReference type="Pfam" id="PF14833"/>
    </source>
</evidence>
<comment type="caution">
    <text evidence="6">The sequence shown here is derived from an EMBL/GenBank/DDBJ whole genome shotgun (WGS) entry which is preliminary data.</text>
</comment>
<protein>
    <submittedName>
        <fullName evidence="6">3-hydroxyisobutyrate dehydrogenase</fullName>
        <ecNumber evidence="6">1.1.1.31</ecNumber>
    </submittedName>
</protein>
<dbReference type="SUPFAM" id="SSF48179">
    <property type="entry name" value="6-phosphogluconate dehydrogenase C-terminal domain-like"/>
    <property type="match status" value="1"/>
</dbReference>
<dbReference type="Gene3D" id="3.40.50.720">
    <property type="entry name" value="NAD(P)-binding Rossmann-like Domain"/>
    <property type="match status" value="1"/>
</dbReference>
<dbReference type="GO" id="GO:0008442">
    <property type="term" value="F:3-hydroxyisobutyrate dehydrogenase activity"/>
    <property type="evidence" value="ECO:0007669"/>
    <property type="project" value="UniProtKB-EC"/>
</dbReference>
<gene>
    <name evidence="6" type="ORF">FHR97_002998</name>
</gene>
<dbReference type="EMBL" id="JACHXR010000009">
    <property type="protein sequence ID" value="MBB3232130.1"/>
    <property type="molecule type" value="Genomic_DNA"/>
</dbReference>
<dbReference type="GO" id="GO:0050661">
    <property type="term" value="F:NADP binding"/>
    <property type="evidence" value="ECO:0007669"/>
    <property type="project" value="InterPro"/>
</dbReference>
<evidence type="ECO:0000256" key="2">
    <source>
        <dbReference type="ARBA" id="ARBA00023027"/>
    </source>
</evidence>
<dbReference type="InterPro" id="IPR006115">
    <property type="entry name" value="6PGDH_NADP-bd"/>
</dbReference>
<dbReference type="EC" id="1.1.1.31" evidence="6"/>
<accession>A0A7W5EXJ7</accession>
<dbReference type="InterPro" id="IPR008927">
    <property type="entry name" value="6-PGluconate_DH-like_C_sf"/>
</dbReference>
<feature type="active site" evidence="3">
    <location>
        <position position="175"/>
    </location>
</feature>
<dbReference type="InterPro" id="IPR015815">
    <property type="entry name" value="HIBADH-related"/>
</dbReference>
<dbReference type="GO" id="GO:0051287">
    <property type="term" value="F:NAD binding"/>
    <property type="evidence" value="ECO:0007669"/>
    <property type="project" value="InterPro"/>
</dbReference>
<dbReference type="Gene3D" id="1.10.1040.10">
    <property type="entry name" value="N-(1-d-carboxylethyl)-l-norvaline Dehydrogenase, domain 2"/>
    <property type="match status" value="1"/>
</dbReference>
<dbReference type="RefSeq" id="WP_183384579.1">
    <property type="nucleotide sequence ID" value="NZ_JACHXR010000009.1"/>
</dbReference>
<evidence type="ECO:0000259" key="4">
    <source>
        <dbReference type="Pfam" id="PF03446"/>
    </source>
</evidence>
<dbReference type="Pfam" id="PF03446">
    <property type="entry name" value="NAD_binding_2"/>
    <property type="match status" value="1"/>
</dbReference>
<sequence>MSQTMRVGLIGVGLMGHGIARNILKAGHRLCFLDHPGNQPVDDLQAAGATPWASGREVAQASDVVILCVTGSPQVEAVLFEPGGVLEGLREGGVVIDCSTALPSATRQVAERVTGAGGRFMDAAMTRTPKEAEAGRLNLIVGAPEPLFAPYRPLLASFAETITHAGEVGAGHTLKLLHNFVSLGFSAVLAEAAAASRGAGIDDGAFLEVVGRGGGGGVIFERLRPFIESGDPSGFRFSVANASKDLGYYHAMTDELGAARGVASAVEALYAGIEDRQAHVPELIRLVGSLAGGPDTGSGESGQ</sequence>
<evidence type="ECO:0000313" key="6">
    <source>
        <dbReference type="EMBL" id="MBB3232130.1"/>
    </source>
</evidence>
<keyword evidence="7" id="KW-1185">Reference proteome</keyword>
<dbReference type="PIRSF" id="PIRSF000103">
    <property type="entry name" value="HIBADH"/>
    <property type="match status" value="1"/>
</dbReference>
<proteinExistence type="predicted"/>
<evidence type="ECO:0000313" key="7">
    <source>
        <dbReference type="Proteomes" id="UP000518892"/>
    </source>
</evidence>
<dbReference type="AlphaFoldDB" id="A0A7W5EXJ7"/>
<dbReference type="InterPro" id="IPR013328">
    <property type="entry name" value="6PGD_dom2"/>
</dbReference>
<keyword evidence="2" id="KW-0520">NAD</keyword>
<organism evidence="6 7">
    <name type="scientific">Halomonas stenophila</name>
    <dbReference type="NCBI Taxonomy" id="795312"/>
    <lineage>
        <taxon>Bacteria</taxon>
        <taxon>Pseudomonadati</taxon>
        <taxon>Pseudomonadota</taxon>
        <taxon>Gammaproteobacteria</taxon>
        <taxon>Oceanospirillales</taxon>
        <taxon>Halomonadaceae</taxon>
        <taxon>Halomonas</taxon>
    </lineage>
</organism>
<dbReference type="Pfam" id="PF14833">
    <property type="entry name" value="NAD_binding_11"/>
    <property type="match status" value="1"/>
</dbReference>
<dbReference type="SUPFAM" id="SSF51735">
    <property type="entry name" value="NAD(P)-binding Rossmann-fold domains"/>
    <property type="match status" value="1"/>
</dbReference>
<feature type="domain" description="6-phosphogluconate dehydrogenase NADP-binding" evidence="4">
    <location>
        <begin position="6"/>
        <end position="166"/>
    </location>
</feature>
<evidence type="ECO:0000256" key="1">
    <source>
        <dbReference type="ARBA" id="ARBA00023002"/>
    </source>
</evidence>
<keyword evidence="1 6" id="KW-0560">Oxidoreductase</keyword>
<evidence type="ECO:0000256" key="3">
    <source>
        <dbReference type="PIRSR" id="PIRSR000103-1"/>
    </source>
</evidence>
<dbReference type="PANTHER" id="PTHR43060">
    <property type="entry name" value="3-HYDROXYISOBUTYRATE DEHYDROGENASE-LIKE 1, MITOCHONDRIAL-RELATED"/>
    <property type="match status" value="1"/>
</dbReference>
<dbReference type="Proteomes" id="UP000518892">
    <property type="component" value="Unassembled WGS sequence"/>
</dbReference>